<evidence type="ECO:0000256" key="2">
    <source>
        <dbReference type="ARBA" id="ARBA00022842"/>
    </source>
</evidence>
<dbReference type="GO" id="GO:0008757">
    <property type="term" value="F:S-adenosylmethionine-dependent methyltransferase activity"/>
    <property type="evidence" value="ECO:0000318"/>
    <property type="project" value="GO_Central"/>
</dbReference>
<dbReference type="eggNOG" id="ENOG502QQYU">
    <property type="taxonomic scope" value="Eukaryota"/>
</dbReference>
<name>A0A1U8AMF3_NELNU</name>
<dbReference type="GO" id="GO:0046872">
    <property type="term" value="F:metal ion binding"/>
    <property type="evidence" value="ECO:0007669"/>
    <property type="project" value="UniProtKB-KW"/>
</dbReference>
<dbReference type="Gene3D" id="1.10.1200.270">
    <property type="entry name" value="Methyltransferase, alpha-helical capping domain"/>
    <property type="match status" value="1"/>
</dbReference>
<sequence>MVVVQALHMNGGTGETSYAKNSVVQNKIMSIGKPMIEEAILKLYSTTNNSPESFAIADLGCSSGPNTLLLVSHVMDIVCRRCCQLDCAPPEFRVFLNDLPWNDYNTLFRSLPAFYNTLKEDKGSGLLGSSCFIAGMPGSFYGRLFPRKSLHFVHSSSSLHWLSQVPPGLDSKSTPPLNKGKLFISKTSPPSVLSSYALQFQEDFTSFLSSRSEEMVPGGRMVLSFMGRRSADPTTEENCHQWELLAQALHTMVIEGHVEEEKLDRFNAPYYSPSPEEVKSAVQREGSFMIDRIEILEVEWDGGSNNHVVSNGTSDNLTGAQRVVKTVRAVVESMLASHFGEEIMDELFSRYGNIVSDYMSRKRAKYDNMIVSMTRKSY</sequence>
<dbReference type="RefSeq" id="XP_010263596.1">
    <property type="nucleotide sequence ID" value="XM_010265294.2"/>
</dbReference>
<dbReference type="Gene3D" id="3.40.50.150">
    <property type="entry name" value="Vaccinia Virus protein VP39"/>
    <property type="match status" value="1"/>
</dbReference>
<dbReference type="GeneID" id="104601814"/>
<keyword evidence="3" id="KW-1185">Reference proteome</keyword>
<dbReference type="AlphaFoldDB" id="A0A1U8AMF3"/>
<dbReference type="FunCoup" id="A0A1U8AMF3">
    <property type="interactions" value="99"/>
</dbReference>
<evidence type="ECO:0000313" key="4">
    <source>
        <dbReference type="RefSeq" id="XP_010263596.1"/>
    </source>
</evidence>
<organism evidence="3 4">
    <name type="scientific">Nelumbo nucifera</name>
    <name type="common">Sacred lotus</name>
    <dbReference type="NCBI Taxonomy" id="4432"/>
    <lineage>
        <taxon>Eukaryota</taxon>
        <taxon>Viridiplantae</taxon>
        <taxon>Streptophyta</taxon>
        <taxon>Embryophyta</taxon>
        <taxon>Tracheophyta</taxon>
        <taxon>Spermatophyta</taxon>
        <taxon>Magnoliopsida</taxon>
        <taxon>Proteales</taxon>
        <taxon>Nelumbonaceae</taxon>
        <taxon>Nelumbo</taxon>
    </lineage>
</organism>
<dbReference type="KEGG" id="nnu:104601814"/>
<dbReference type="Proteomes" id="UP000189703">
    <property type="component" value="Unplaced"/>
</dbReference>
<dbReference type="InterPro" id="IPR042086">
    <property type="entry name" value="MeTrfase_capping"/>
</dbReference>
<protein>
    <submittedName>
        <fullName evidence="4">Jasmonate O-methyltransferase</fullName>
    </submittedName>
</protein>
<dbReference type="InterPro" id="IPR029063">
    <property type="entry name" value="SAM-dependent_MTases_sf"/>
</dbReference>
<dbReference type="Pfam" id="PF03492">
    <property type="entry name" value="Methyltransf_7"/>
    <property type="match status" value="1"/>
</dbReference>
<keyword evidence="1" id="KW-0479">Metal-binding</keyword>
<gene>
    <name evidence="4" type="primary">LOC104601814</name>
</gene>
<dbReference type="InParanoid" id="A0A1U8AMF3"/>
<dbReference type="OrthoDB" id="1523883at2759"/>
<dbReference type="SUPFAM" id="SSF53335">
    <property type="entry name" value="S-adenosyl-L-methionine-dependent methyltransferases"/>
    <property type="match status" value="1"/>
</dbReference>
<keyword evidence="2" id="KW-0460">Magnesium</keyword>
<dbReference type="PANTHER" id="PTHR31009">
    <property type="entry name" value="S-ADENOSYL-L-METHIONINE:CARBOXYL METHYLTRANSFERASE FAMILY PROTEIN"/>
    <property type="match status" value="1"/>
</dbReference>
<dbReference type="OMA" id="LNIMCNN"/>
<evidence type="ECO:0000313" key="3">
    <source>
        <dbReference type="Proteomes" id="UP000189703"/>
    </source>
</evidence>
<proteinExistence type="predicted"/>
<accession>A0A1U8AMF3</accession>
<reference evidence="4" key="1">
    <citation type="submission" date="2025-08" db="UniProtKB">
        <authorList>
            <consortium name="RefSeq"/>
        </authorList>
    </citation>
    <scope>IDENTIFICATION</scope>
</reference>
<dbReference type="GO" id="GO:0032259">
    <property type="term" value="P:methylation"/>
    <property type="evidence" value="ECO:0000318"/>
    <property type="project" value="GO_Central"/>
</dbReference>
<dbReference type="InterPro" id="IPR005299">
    <property type="entry name" value="MeTrfase_7"/>
</dbReference>
<evidence type="ECO:0000256" key="1">
    <source>
        <dbReference type="ARBA" id="ARBA00022723"/>
    </source>
</evidence>